<dbReference type="PATRIC" id="fig|520767.4.peg.764"/>
<feature type="binding site" evidence="13">
    <location>
        <position position="267"/>
    </location>
    <ligand>
        <name>ATP</name>
        <dbReference type="ChEBI" id="CHEBI:30616"/>
    </ligand>
</feature>
<feature type="short sequence motif" description="'KMSKS' region" evidence="13">
    <location>
        <begin position="264"/>
        <end position="268"/>
    </location>
</feature>
<dbReference type="SUPFAM" id="SSF47323">
    <property type="entry name" value="Anticodon-binding domain of a subclass of class I aminoacyl-tRNA synthetases"/>
    <property type="match status" value="1"/>
</dbReference>
<dbReference type="Proteomes" id="UP000075737">
    <property type="component" value="Unassembled WGS sequence"/>
</dbReference>
<dbReference type="InterPro" id="IPR014729">
    <property type="entry name" value="Rossmann-like_a/b/a_fold"/>
</dbReference>
<dbReference type="InterPro" id="IPR032678">
    <property type="entry name" value="tRNA-synt_1_cat_dom"/>
</dbReference>
<feature type="domain" description="Cysteinyl-tRNA synthetase class Ia DALR" evidence="14">
    <location>
        <begin position="353"/>
        <end position="416"/>
    </location>
</feature>
<name>A0A161PYU0_9FIRM</name>
<dbReference type="InterPro" id="IPR024909">
    <property type="entry name" value="Cys-tRNA/MSH_ligase"/>
</dbReference>
<dbReference type="InterPro" id="IPR056411">
    <property type="entry name" value="CysS_C"/>
</dbReference>
<feature type="short sequence motif" description="'HIGH' region" evidence="13">
    <location>
        <begin position="29"/>
        <end position="39"/>
    </location>
</feature>
<dbReference type="HAMAP" id="MF_00041">
    <property type="entry name" value="Cys_tRNA_synth"/>
    <property type="match status" value="1"/>
</dbReference>
<evidence type="ECO:0000256" key="13">
    <source>
        <dbReference type="HAMAP-Rule" id="MF_00041"/>
    </source>
</evidence>
<dbReference type="FunFam" id="3.40.50.620:FF:000009">
    <property type="entry name" value="Cysteine--tRNA ligase"/>
    <property type="match status" value="1"/>
</dbReference>
<feature type="binding site" evidence="13">
    <location>
        <position position="27"/>
    </location>
    <ligand>
        <name>Zn(2+)</name>
        <dbReference type="ChEBI" id="CHEBI:29105"/>
    </ligand>
</feature>
<dbReference type="STRING" id="520767.ATZ99_06760"/>
<dbReference type="GO" id="GO:0005524">
    <property type="term" value="F:ATP binding"/>
    <property type="evidence" value="ECO:0007669"/>
    <property type="project" value="UniProtKB-UniRule"/>
</dbReference>
<feature type="binding site" evidence="13">
    <location>
        <position position="236"/>
    </location>
    <ligand>
        <name>Zn(2+)</name>
        <dbReference type="ChEBI" id="CHEBI:29105"/>
    </ligand>
</feature>
<evidence type="ECO:0000256" key="7">
    <source>
        <dbReference type="ARBA" id="ARBA00022741"/>
    </source>
</evidence>
<evidence type="ECO:0000256" key="6">
    <source>
        <dbReference type="ARBA" id="ARBA00022723"/>
    </source>
</evidence>
<dbReference type="GO" id="GO:0006423">
    <property type="term" value="P:cysteinyl-tRNA aminoacylation"/>
    <property type="evidence" value="ECO:0007669"/>
    <property type="project" value="UniProtKB-UniRule"/>
</dbReference>
<sequence>MKIYNTLTKQKEEFKPLKDNRVTIYTCGPTVYDFFHVGNARVFITFDVVRSYLKYRGYDVVFVQNFTDIDDKMIKRAKEEGITVKELAERFIKEYFTDADALRVKRADVHPRATEHIKEIIELIEKLIEKGYAYAVDGDVYFAARKFKDYGKLSGQNLEELEAGARVEPGEKKKDPMDFALWKAKKEGEPCWGSPWGEGRPGWHIECSCMSMKYLGETIDIHGGGSDLIFPHHENEIAQSEAATGKPFARYFMHVGYLNVNNEKMSKSLGNFFTVREILKEYNPEVLRLFMLSTHYRSPINFSRELMDQARSALERLYNALYALKHLQEVTGDRELNQEERELLDRLRSLKQKFIDSMDDDFNTAEALGAIYEIVREANTNLKDTSSKKLVTYTKELILELGDILGLFGDFGKEELVDEEILKLIEERQKARKEKNYALADKIRDELKDKGVILEDTPSGVRWKKIK</sequence>
<keyword evidence="11 13" id="KW-0030">Aminoacyl-tRNA synthetase</keyword>
<keyword evidence="10 13" id="KW-0648">Protein biosynthesis</keyword>
<dbReference type="PANTHER" id="PTHR10890:SF3">
    <property type="entry name" value="CYSTEINE--TRNA LIGASE, CYTOPLASMIC"/>
    <property type="match status" value="1"/>
</dbReference>
<dbReference type="SMART" id="SM00840">
    <property type="entry name" value="DALR_2"/>
    <property type="match status" value="1"/>
</dbReference>
<evidence type="ECO:0000313" key="16">
    <source>
        <dbReference type="Proteomes" id="UP000075737"/>
    </source>
</evidence>
<protein>
    <recommendedName>
        <fullName evidence="13">Cysteine--tRNA ligase</fullName>
        <ecNumber evidence="13">6.1.1.16</ecNumber>
    </recommendedName>
    <alternativeName>
        <fullName evidence="13">Cysteinyl-tRNA synthetase</fullName>
        <shortName evidence="13">CysRS</shortName>
    </alternativeName>
</protein>
<dbReference type="RefSeq" id="WP_068747830.1">
    <property type="nucleotide sequence ID" value="NZ_LOHZ01000022.1"/>
</dbReference>
<dbReference type="InterPro" id="IPR009080">
    <property type="entry name" value="tRNAsynth_Ia_anticodon-bd"/>
</dbReference>
<evidence type="ECO:0000313" key="15">
    <source>
        <dbReference type="EMBL" id="KYO67390.1"/>
    </source>
</evidence>
<feature type="binding site" evidence="13">
    <location>
        <position position="232"/>
    </location>
    <ligand>
        <name>Zn(2+)</name>
        <dbReference type="ChEBI" id="CHEBI:29105"/>
    </ligand>
</feature>
<reference evidence="15 16" key="1">
    <citation type="submission" date="2015-12" db="EMBL/GenBank/DDBJ databases">
        <title>Draft genome of Thermovenabulum gondwanense isolated from a red thermophilic microbial mat colonisisng an outflow channel of a bore well.</title>
        <authorList>
            <person name="Patel B.K."/>
        </authorList>
    </citation>
    <scope>NUCLEOTIDE SEQUENCE [LARGE SCALE GENOMIC DNA]</scope>
    <source>
        <strain evidence="15 16">R270</strain>
    </source>
</reference>
<proteinExistence type="inferred from homology"/>
<evidence type="ECO:0000256" key="10">
    <source>
        <dbReference type="ARBA" id="ARBA00022917"/>
    </source>
</evidence>
<dbReference type="Gene3D" id="1.20.120.1910">
    <property type="entry name" value="Cysteine-tRNA ligase, C-terminal anti-codon recognition domain"/>
    <property type="match status" value="1"/>
</dbReference>
<dbReference type="SUPFAM" id="SSF52374">
    <property type="entry name" value="Nucleotidylyl transferase"/>
    <property type="match status" value="1"/>
</dbReference>
<dbReference type="Pfam" id="PF01406">
    <property type="entry name" value="tRNA-synt_1e"/>
    <property type="match status" value="1"/>
</dbReference>
<dbReference type="EC" id="6.1.1.16" evidence="13"/>
<dbReference type="GO" id="GO:0004817">
    <property type="term" value="F:cysteine-tRNA ligase activity"/>
    <property type="evidence" value="ECO:0007669"/>
    <property type="project" value="UniProtKB-UniRule"/>
</dbReference>
<evidence type="ECO:0000256" key="2">
    <source>
        <dbReference type="ARBA" id="ARBA00005594"/>
    </source>
</evidence>
<dbReference type="GO" id="GO:0005829">
    <property type="term" value="C:cytosol"/>
    <property type="evidence" value="ECO:0007669"/>
    <property type="project" value="TreeGrafter"/>
</dbReference>
<accession>A0A161PYU0</accession>
<keyword evidence="6 13" id="KW-0479">Metal-binding</keyword>
<evidence type="ECO:0000256" key="5">
    <source>
        <dbReference type="ARBA" id="ARBA00022598"/>
    </source>
</evidence>
<dbReference type="Pfam" id="PF09190">
    <property type="entry name" value="DALR_2"/>
    <property type="match status" value="1"/>
</dbReference>
<dbReference type="InterPro" id="IPR015803">
    <property type="entry name" value="Cys-tRNA-ligase"/>
</dbReference>
<evidence type="ECO:0000256" key="3">
    <source>
        <dbReference type="ARBA" id="ARBA00011245"/>
    </source>
</evidence>
<comment type="catalytic activity">
    <reaction evidence="12 13">
        <text>tRNA(Cys) + L-cysteine + ATP = L-cysteinyl-tRNA(Cys) + AMP + diphosphate</text>
        <dbReference type="Rhea" id="RHEA:17773"/>
        <dbReference type="Rhea" id="RHEA-COMP:9661"/>
        <dbReference type="Rhea" id="RHEA-COMP:9679"/>
        <dbReference type="ChEBI" id="CHEBI:30616"/>
        <dbReference type="ChEBI" id="CHEBI:33019"/>
        <dbReference type="ChEBI" id="CHEBI:35235"/>
        <dbReference type="ChEBI" id="CHEBI:78442"/>
        <dbReference type="ChEBI" id="CHEBI:78517"/>
        <dbReference type="ChEBI" id="CHEBI:456215"/>
        <dbReference type="EC" id="6.1.1.16"/>
    </reaction>
</comment>
<keyword evidence="4 13" id="KW-0963">Cytoplasm</keyword>
<comment type="subcellular location">
    <subcellularLocation>
        <location evidence="1 13">Cytoplasm</location>
    </subcellularLocation>
</comment>
<gene>
    <name evidence="13 15" type="primary">cysS</name>
    <name evidence="15" type="ORF">ATZ99_06760</name>
</gene>
<dbReference type="NCBIfam" id="TIGR00435">
    <property type="entry name" value="cysS"/>
    <property type="match status" value="1"/>
</dbReference>
<evidence type="ECO:0000256" key="4">
    <source>
        <dbReference type="ARBA" id="ARBA00022490"/>
    </source>
</evidence>
<dbReference type="EMBL" id="LOHZ01000022">
    <property type="protein sequence ID" value="KYO67390.1"/>
    <property type="molecule type" value="Genomic_DNA"/>
</dbReference>
<comment type="cofactor">
    <cofactor evidence="13">
        <name>Zn(2+)</name>
        <dbReference type="ChEBI" id="CHEBI:29105"/>
    </cofactor>
    <text evidence="13">Binds 1 zinc ion per subunit.</text>
</comment>
<dbReference type="GO" id="GO:0008270">
    <property type="term" value="F:zinc ion binding"/>
    <property type="evidence" value="ECO:0007669"/>
    <property type="project" value="UniProtKB-UniRule"/>
</dbReference>
<evidence type="ECO:0000259" key="14">
    <source>
        <dbReference type="SMART" id="SM00840"/>
    </source>
</evidence>
<feature type="binding site" evidence="13">
    <location>
        <position position="207"/>
    </location>
    <ligand>
        <name>Zn(2+)</name>
        <dbReference type="ChEBI" id="CHEBI:29105"/>
    </ligand>
</feature>
<evidence type="ECO:0000256" key="11">
    <source>
        <dbReference type="ARBA" id="ARBA00023146"/>
    </source>
</evidence>
<evidence type="ECO:0000256" key="1">
    <source>
        <dbReference type="ARBA" id="ARBA00004496"/>
    </source>
</evidence>
<dbReference type="InterPro" id="IPR015273">
    <property type="entry name" value="Cys-tRNA-synt_Ia_DALR"/>
</dbReference>
<dbReference type="AlphaFoldDB" id="A0A161PYU0"/>
<evidence type="ECO:0000256" key="8">
    <source>
        <dbReference type="ARBA" id="ARBA00022833"/>
    </source>
</evidence>
<keyword evidence="8 13" id="KW-0862">Zinc</keyword>
<keyword evidence="16" id="KW-1185">Reference proteome</keyword>
<comment type="caution">
    <text evidence="15">The sequence shown here is derived from an EMBL/GenBank/DDBJ whole genome shotgun (WGS) entry which is preliminary data.</text>
</comment>
<dbReference type="Gene3D" id="3.40.50.620">
    <property type="entry name" value="HUPs"/>
    <property type="match status" value="1"/>
</dbReference>
<dbReference type="OrthoDB" id="9815130at2"/>
<comment type="similarity">
    <text evidence="2 13">Belongs to the class-I aminoacyl-tRNA synthetase family.</text>
</comment>
<keyword evidence="9 13" id="KW-0067">ATP-binding</keyword>
<evidence type="ECO:0000256" key="9">
    <source>
        <dbReference type="ARBA" id="ARBA00022840"/>
    </source>
</evidence>
<dbReference type="PRINTS" id="PR00983">
    <property type="entry name" value="TRNASYNTHCYS"/>
</dbReference>
<keyword evidence="7 13" id="KW-0547">Nucleotide-binding</keyword>
<evidence type="ECO:0000256" key="12">
    <source>
        <dbReference type="ARBA" id="ARBA00047398"/>
    </source>
</evidence>
<dbReference type="PANTHER" id="PTHR10890">
    <property type="entry name" value="CYSTEINYL-TRNA SYNTHETASE"/>
    <property type="match status" value="1"/>
</dbReference>
<dbReference type="CDD" id="cd00672">
    <property type="entry name" value="CysRS_core"/>
    <property type="match status" value="1"/>
</dbReference>
<keyword evidence="5 13" id="KW-0436">Ligase</keyword>
<dbReference type="Pfam" id="PF23493">
    <property type="entry name" value="CysS_C"/>
    <property type="match status" value="1"/>
</dbReference>
<comment type="subunit">
    <text evidence="3 13">Monomer.</text>
</comment>
<organism evidence="15 16">
    <name type="scientific">Thermovenabulum gondwanense</name>
    <dbReference type="NCBI Taxonomy" id="520767"/>
    <lineage>
        <taxon>Bacteria</taxon>
        <taxon>Bacillati</taxon>
        <taxon>Bacillota</taxon>
        <taxon>Clostridia</taxon>
        <taxon>Thermosediminibacterales</taxon>
        <taxon>Thermosediminibacteraceae</taxon>
        <taxon>Thermovenabulum</taxon>
    </lineage>
</organism>